<gene>
    <name evidence="4" type="ORF">GLP40_15375</name>
</gene>
<feature type="transmembrane region" description="Helical" evidence="2">
    <location>
        <begin position="27"/>
        <end position="49"/>
    </location>
</feature>
<accession>A0A6I3L2N6</accession>
<dbReference type="Pfam" id="PF11611">
    <property type="entry name" value="DUF4352"/>
    <property type="match status" value="1"/>
</dbReference>
<dbReference type="RefSeq" id="WP_154788538.1">
    <property type="nucleotide sequence ID" value="NZ_WMBB01000006.1"/>
</dbReference>
<reference evidence="4 5" key="1">
    <citation type="submission" date="2019-11" db="EMBL/GenBank/DDBJ databases">
        <title>Nocardia sp. nov. CT2-14 isolated from soil.</title>
        <authorList>
            <person name="Kanchanasin P."/>
            <person name="Tanasupawat S."/>
            <person name="Yuki M."/>
            <person name="Kudo T."/>
        </authorList>
    </citation>
    <scope>NUCLEOTIDE SEQUENCE [LARGE SCALE GENOMIC DNA]</scope>
    <source>
        <strain evidence="4 5">CT2-14</strain>
    </source>
</reference>
<evidence type="ECO:0000313" key="4">
    <source>
        <dbReference type="EMBL" id="MTE14139.1"/>
    </source>
</evidence>
<name>A0A6I3L2N6_9NOCA</name>
<keyword evidence="2" id="KW-0812">Transmembrane</keyword>
<keyword evidence="5" id="KW-1185">Reference proteome</keyword>
<keyword evidence="2" id="KW-1133">Transmembrane helix</keyword>
<keyword evidence="1" id="KW-0732">Signal</keyword>
<protein>
    <submittedName>
        <fullName evidence="4">DUF4352 domain-containing protein</fullName>
    </submittedName>
</protein>
<proteinExistence type="predicted"/>
<dbReference type="Gene3D" id="2.60.40.1240">
    <property type="match status" value="1"/>
</dbReference>
<evidence type="ECO:0000259" key="3">
    <source>
        <dbReference type="Pfam" id="PF11611"/>
    </source>
</evidence>
<organism evidence="4 5">
    <name type="scientific">Nocardia aurantiaca</name>
    <dbReference type="NCBI Taxonomy" id="2675850"/>
    <lineage>
        <taxon>Bacteria</taxon>
        <taxon>Bacillati</taxon>
        <taxon>Actinomycetota</taxon>
        <taxon>Actinomycetes</taxon>
        <taxon>Mycobacteriales</taxon>
        <taxon>Nocardiaceae</taxon>
        <taxon>Nocardia</taxon>
    </lineage>
</organism>
<sequence length="195" mass="20724">MTHQPDPQPYYPPHYPVPPTPPKKSNALKIILLVLAGIVVLCGIGGALASKSTKSANAPTTSAVPGLNTPVRDGKFEFTVTNVQTGVKEVGTNQFLRKTAQGTYTIISLTVRNIGKSPYGFSPSDQYVFDAQNRKFSNDAAAAMNLQSDTSLYANINPGNSITAQVVFDLPTDSSADHIVLHDSMFSGGATVSLR</sequence>
<evidence type="ECO:0000313" key="5">
    <source>
        <dbReference type="Proteomes" id="UP000432464"/>
    </source>
</evidence>
<dbReference type="EMBL" id="WMBB01000006">
    <property type="protein sequence ID" value="MTE14139.1"/>
    <property type="molecule type" value="Genomic_DNA"/>
</dbReference>
<evidence type="ECO:0000256" key="1">
    <source>
        <dbReference type="ARBA" id="ARBA00022729"/>
    </source>
</evidence>
<evidence type="ECO:0000256" key="2">
    <source>
        <dbReference type="SAM" id="Phobius"/>
    </source>
</evidence>
<dbReference type="InterPro" id="IPR029050">
    <property type="entry name" value="Immunoprotect_excell_Ig-like"/>
</dbReference>
<feature type="domain" description="DUF4352" evidence="3">
    <location>
        <begin position="66"/>
        <end position="190"/>
    </location>
</feature>
<keyword evidence="2" id="KW-0472">Membrane</keyword>
<dbReference type="InterPro" id="IPR029051">
    <property type="entry name" value="DUF4352"/>
</dbReference>
<dbReference type="AlphaFoldDB" id="A0A6I3L2N6"/>
<comment type="caution">
    <text evidence="4">The sequence shown here is derived from an EMBL/GenBank/DDBJ whole genome shotgun (WGS) entry which is preliminary data.</text>
</comment>
<dbReference type="Proteomes" id="UP000432464">
    <property type="component" value="Unassembled WGS sequence"/>
</dbReference>